<dbReference type="PANTHER" id="PTHR30348:SF13">
    <property type="entry name" value="UPF0759 PROTEIN YUNF"/>
    <property type="match status" value="1"/>
</dbReference>
<comment type="caution">
    <text evidence="1">The sequence shown here is derived from an EMBL/GenBank/DDBJ whole genome shotgun (WGS) entry which is preliminary data.</text>
</comment>
<organism evidence="1 2">
    <name type="scientific">Paenibacillus gyeongsangnamensis</name>
    <dbReference type="NCBI Taxonomy" id="3388067"/>
    <lineage>
        <taxon>Bacteria</taxon>
        <taxon>Bacillati</taxon>
        <taxon>Bacillota</taxon>
        <taxon>Bacilli</taxon>
        <taxon>Bacillales</taxon>
        <taxon>Paenibacillaceae</taxon>
        <taxon>Paenibacillus</taxon>
    </lineage>
</organism>
<dbReference type="InterPro" id="IPR036520">
    <property type="entry name" value="UPF0759_sf"/>
</dbReference>
<evidence type="ECO:0000313" key="2">
    <source>
        <dbReference type="Proteomes" id="UP001527882"/>
    </source>
</evidence>
<dbReference type="PANTHER" id="PTHR30348">
    <property type="entry name" value="UNCHARACTERIZED PROTEIN YECE"/>
    <property type="match status" value="1"/>
</dbReference>
<dbReference type="InterPro" id="IPR002763">
    <property type="entry name" value="DUF72"/>
</dbReference>
<dbReference type="RefSeq" id="WP_269883037.1">
    <property type="nucleotide sequence ID" value="NZ_JAQAGZ010000012.1"/>
</dbReference>
<sequence length="282" mass="33240">MISIGLAGWGDHDELYKTGVKPQDKLNEYNEYFQVVEVDSSYYAIHKADLYQRWVTETSSHFSFLIKAYQGMTGHTRQTFSEAETELMFRSFKESVKPVLDAGKLKAVLFQYPPWFECNRNNVTLLRATKKRMETIPVALEFRHQSWFSPEMREKTLLFMREEGWMHSICDEPQVFPGSVPTILKPTHEELTVVRFHGRNTEGWTSSRTKDWREVRYLYRYSYGELQEWREKLLKLEKETKEVCVIFNNNSGGDAASNALQLMELLNLESKPFPPRQMDMFE</sequence>
<dbReference type="EMBL" id="JAQAGZ010000012">
    <property type="protein sequence ID" value="MCZ8514515.1"/>
    <property type="molecule type" value="Genomic_DNA"/>
</dbReference>
<evidence type="ECO:0000313" key="1">
    <source>
        <dbReference type="EMBL" id="MCZ8514515.1"/>
    </source>
</evidence>
<dbReference type="SUPFAM" id="SSF117396">
    <property type="entry name" value="TM1631-like"/>
    <property type="match status" value="1"/>
</dbReference>
<protein>
    <submittedName>
        <fullName evidence="1">DUF72 domain-containing protein</fullName>
    </submittedName>
</protein>
<dbReference type="Pfam" id="PF01904">
    <property type="entry name" value="DUF72"/>
    <property type="match status" value="1"/>
</dbReference>
<gene>
    <name evidence="1" type="ORF">O9H85_19230</name>
</gene>
<dbReference type="Proteomes" id="UP001527882">
    <property type="component" value="Unassembled WGS sequence"/>
</dbReference>
<accession>A0ABT4QCB0</accession>
<proteinExistence type="predicted"/>
<name>A0ABT4QCB0_9BACL</name>
<dbReference type="Gene3D" id="3.20.20.410">
    <property type="entry name" value="Protein of unknown function UPF0759"/>
    <property type="match status" value="1"/>
</dbReference>
<reference evidence="1 2" key="1">
    <citation type="submission" date="2022-12" db="EMBL/GenBank/DDBJ databases">
        <title>Draft genome sequence of Paenibacillus sp. dW9.</title>
        <authorList>
            <person name="Choi E.-W."/>
            <person name="Kim D.-U."/>
        </authorList>
    </citation>
    <scope>NUCLEOTIDE SEQUENCE [LARGE SCALE GENOMIC DNA]</scope>
    <source>
        <strain evidence="2">dW9</strain>
    </source>
</reference>
<keyword evidence="2" id="KW-1185">Reference proteome</keyword>